<name>A0A8S0W9T9_CYCAE</name>
<dbReference type="GO" id="GO:0005737">
    <property type="term" value="C:cytoplasm"/>
    <property type="evidence" value="ECO:0007669"/>
    <property type="project" value="TreeGrafter"/>
</dbReference>
<dbReference type="InterPro" id="IPR016162">
    <property type="entry name" value="Ald_DH_N"/>
</dbReference>
<dbReference type="PANTHER" id="PTHR43570:SF16">
    <property type="entry name" value="ALDEHYDE DEHYDROGENASE TYPE III, ISOFORM Q"/>
    <property type="match status" value="1"/>
</dbReference>
<accession>A0A8S0W9T9</accession>
<evidence type="ECO:0000256" key="2">
    <source>
        <dbReference type="ARBA" id="ARBA00023002"/>
    </source>
</evidence>
<feature type="region of interest" description="Disordered" evidence="5">
    <location>
        <begin position="1"/>
        <end position="26"/>
    </location>
</feature>
<feature type="active site" evidence="3">
    <location>
        <position position="205"/>
    </location>
</feature>
<dbReference type="Gene3D" id="3.40.309.10">
    <property type="entry name" value="Aldehyde Dehydrogenase, Chain A, domain 2"/>
    <property type="match status" value="2"/>
</dbReference>
<evidence type="ECO:0000256" key="1">
    <source>
        <dbReference type="ARBA" id="ARBA00009986"/>
    </source>
</evidence>
<dbReference type="Proteomes" id="UP000467700">
    <property type="component" value="Unassembled WGS sequence"/>
</dbReference>
<evidence type="ECO:0000256" key="5">
    <source>
        <dbReference type="SAM" id="MobiDB-lite"/>
    </source>
</evidence>
<dbReference type="GO" id="GO:0004029">
    <property type="term" value="F:aldehyde dehydrogenase (NAD+) activity"/>
    <property type="evidence" value="ECO:0007669"/>
    <property type="project" value="TreeGrafter"/>
</dbReference>
<evidence type="ECO:0000259" key="6">
    <source>
        <dbReference type="Pfam" id="PF00171"/>
    </source>
</evidence>
<organism evidence="7 8">
    <name type="scientific">Cyclocybe aegerita</name>
    <name type="common">Black poplar mushroom</name>
    <name type="synonym">Agrocybe aegerita</name>
    <dbReference type="NCBI Taxonomy" id="1973307"/>
    <lineage>
        <taxon>Eukaryota</taxon>
        <taxon>Fungi</taxon>
        <taxon>Dikarya</taxon>
        <taxon>Basidiomycota</taxon>
        <taxon>Agaricomycotina</taxon>
        <taxon>Agaricomycetes</taxon>
        <taxon>Agaricomycetidae</taxon>
        <taxon>Agaricales</taxon>
        <taxon>Agaricineae</taxon>
        <taxon>Bolbitiaceae</taxon>
        <taxon>Cyclocybe</taxon>
    </lineage>
</organism>
<dbReference type="GO" id="GO:0006081">
    <property type="term" value="P:aldehyde metabolic process"/>
    <property type="evidence" value="ECO:0007669"/>
    <property type="project" value="InterPro"/>
</dbReference>
<keyword evidence="2 4" id="KW-0560">Oxidoreductase</keyword>
<protein>
    <recommendedName>
        <fullName evidence="6">Aldehyde dehydrogenase domain-containing protein</fullName>
    </recommendedName>
</protein>
<feature type="domain" description="Aldehyde dehydrogenase" evidence="6">
    <location>
        <begin position="298"/>
        <end position="363"/>
    </location>
</feature>
<dbReference type="InterPro" id="IPR029510">
    <property type="entry name" value="Ald_DH_CS_GLU"/>
</dbReference>
<keyword evidence="8" id="KW-1185">Reference proteome</keyword>
<dbReference type="PANTHER" id="PTHR43570">
    <property type="entry name" value="ALDEHYDE DEHYDROGENASE"/>
    <property type="match status" value="1"/>
</dbReference>
<evidence type="ECO:0000313" key="8">
    <source>
        <dbReference type="Proteomes" id="UP000467700"/>
    </source>
</evidence>
<dbReference type="InterPro" id="IPR012394">
    <property type="entry name" value="Aldehyde_DH_NAD(P)"/>
</dbReference>
<dbReference type="InterPro" id="IPR015590">
    <property type="entry name" value="Aldehyde_DH_dom"/>
</dbReference>
<dbReference type="OrthoDB" id="440325at2759"/>
<feature type="domain" description="Aldehyde dehydrogenase" evidence="6">
    <location>
        <begin position="92"/>
        <end position="213"/>
    </location>
</feature>
<dbReference type="InterPro" id="IPR016161">
    <property type="entry name" value="Ald_DH/histidinol_DH"/>
</dbReference>
<evidence type="ECO:0000256" key="3">
    <source>
        <dbReference type="PROSITE-ProRule" id="PRU10007"/>
    </source>
</evidence>
<reference evidence="7 8" key="1">
    <citation type="submission" date="2020-01" db="EMBL/GenBank/DDBJ databases">
        <authorList>
            <person name="Gupta K D."/>
        </authorList>
    </citation>
    <scope>NUCLEOTIDE SEQUENCE [LARGE SCALE GENOMIC DNA]</scope>
</reference>
<dbReference type="Gene3D" id="3.40.605.10">
    <property type="entry name" value="Aldehyde Dehydrogenase, Chain A, domain 1"/>
    <property type="match status" value="2"/>
</dbReference>
<gene>
    <name evidence="7" type="ORF">AAE3_LOCUS4970</name>
</gene>
<evidence type="ECO:0000313" key="7">
    <source>
        <dbReference type="EMBL" id="CAA7262586.1"/>
    </source>
</evidence>
<dbReference type="InterPro" id="IPR016163">
    <property type="entry name" value="Ald_DH_C"/>
</dbReference>
<evidence type="ECO:0000256" key="4">
    <source>
        <dbReference type="RuleBase" id="RU003345"/>
    </source>
</evidence>
<dbReference type="AlphaFoldDB" id="A0A8S0W9T9"/>
<dbReference type="Pfam" id="PF00171">
    <property type="entry name" value="Aldedh"/>
    <property type="match status" value="2"/>
</dbReference>
<comment type="caution">
    <text evidence="7">The sequence shown here is derived from an EMBL/GenBank/DDBJ whole genome shotgun (WGS) entry which is preliminary data.</text>
</comment>
<proteinExistence type="inferred from homology"/>
<sequence>MSEALKSATSSEPGLYRESCTTSRTGSTSLYNSCTLSRTTRRALRKRSRKIWEGRFWRPVCLRLTAKTQWRNVKKWAKPTKPAFSVNFFAMKPITRQEPKGTVLVVSPFNYPVWLSLGPVVGAIAAGCTVLLKPSELTPNISALMTGLTSKYLDRDVVRVVNGAVLETTKVLELQWDHILYTGGGRVGPIVATAAAKRLTPTTLELGGKSPVITDHNGPQTCVAPDYIPRDFQDKFVQALKEVYEEFYPDTHKHAAASDSFSRMITPQATARVACLLEKTQGKIVFGGEVDQENKEHPLALYVFSQDDQVKSKVFDRTQSGAVVANETVIHCGAERLPFGGVDASGYGMHTGRYSFDMFTHFRASMDSSGWYASTRAFPYADLSLNPLKIDTILKFRYPPYNVRLSFSSLPPG</sequence>
<dbReference type="EMBL" id="CACVBS010000036">
    <property type="protein sequence ID" value="CAA7262586.1"/>
    <property type="molecule type" value="Genomic_DNA"/>
</dbReference>
<dbReference type="SUPFAM" id="SSF53720">
    <property type="entry name" value="ALDH-like"/>
    <property type="match status" value="1"/>
</dbReference>
<comment type="similarity">
    <text evidence="1 4">Belongs to the aldehyde dehydrogenase family.</text>
</comment>
<dbReference type="PROSITE" id="PS00687">
    <property type="entry name" value="ALDEHYDE_DEHYDR_GLU"/>
    <property type="match status" value="1"/>
</dbReference>